<dbReference type="InterPro" id="IPR029045">
    <property type="entry name" value="ClpP/crotonase-like_dom_sf"/>
</dbReference>
<evidence type="ECO:0000256" key="1">
    <source>
        <dbReference type="ARBA" id="ARBA00005254"/>
    </source>
</evidence>
<dbReference type="Ensembl" id="ENSPMET00000012794.1">
    <property type="protein sequence ID" value="ENSPMEP00000002271.1"/>
    <property type="gene ID" value="ENSPMEG00000003341.1"/>
</dbReference>
<dbReference type="GO" id="GO:0006635">
    <property type="term" value="P:fatty acid beta-oxidation"/>
    <property type="evidence" value="ECO:0007669"/>
    <property type="project" value="TreeGrafter"/>
</dbReference>
<evidence type="ECO:0000313" key="5">
    <source>
        <dbReference type="Proteomes" id="UP000261480"/>
    </source>
</evidence>
<reference evidence="4" key="2">
    <citation type="submission" date="2025-09" db="UniProtKB">
        <authorList>
            <consortium name="Ensembl"/>
        </authorList>
    </citation>
    <scope>IDENTIFICATION</scope>
</reference>
<dbReference type="InterPro" id="IPR014748">
    <property type="entry name" value="Enoyl-CoA_hydra_C"/>
</dbReference>
<sequence>MASVLYRLAVPRCSLLRSLTVPRWETQRLKHPGLHRDATKLLAGENRSLAACSRADSRSQHTAVEVSVEVDLKRLEGQDKGIVEVLMCRHRARNALGHTFVSQMRELVSTLSHDSAVRVVIFRSLVPGVFCAGADLKERALMDNSESDLFVQSLRSLMSQIAVLPTPTVAAMDGVALGGGLELALACDLRTASTSAQMGLIETTRGLLPGAGGSQRLPRMVGVTLAKELIFTGRRVGGQTALELGLVNRAVEQNQSGDAAYKEALALAREILPQAPFAVRMAKEAINRGVEVMHEGFIFIIFPHAASVPSQVIPTRDRQEGMAAFIEKRQPRYTGE</sequence>
<reference evidence="4" key="1">
    <citation type="submission" date="2025-08" db="UniProtKB">
        <authorList>
            <consortium name="Ensembl"/>
        </authorList>
    </citation>
    <scope>IDENTIFICATION</scope>
</reference>
<organism evidence="4 5">
    <name type="scientific">Poecilia mexicana</name>
    <dbReference type="NCBI Taxonomy" id="48701"/>
    <lineage>
        <taxon>Eukaryota</taxon>
        <taxon>Metazoa</taxon>
        <taxon>Chordata</taxon>
        <taxon>Craniata</taxon>
        <taxon>Vertebrata</taxon>
        <taxon>Euteleostomi</taxon>
        <taxon>Actinopterygii</taxon>
        <taxon>Neopterygii</taxon>
        <taxon>Teleostei</taxon>
        <taxon>Neoteleostei</taxon>
        <taxon>Acanthomorphata</taxon>
        <taxon>Ovalentaria</taxon>
        <taxon>Atherinomorphae</taxon>
        <taxon>Cyprinodontiformes</taxon>
        <taxon>Poeciliidae</taxon>
        <taxon>Poeciliinae</taxon>
        <taxon>Poecilia</taxon>
    </lineage>
</organism>
<dbReference type="STRING" id="48701.ENSPMEP00000002271"/>
<protein>
    <recommendedName>
        <fullName evidence="6">Enoyl CoA hydratase domain containing 2</fullName>
    </recommendedName>
</protein>
<keyword evidence="5" id="KW-1185">Reference proteome</keyword>
<dbReference type="SUPFAM" id="SSF52096">
    <property type="entry name" value="ClpP/crotonase"/>
    <property type="match status" value="1"/>
</dbReference>
<dbReference type="CDD" id="cd06558">
    <property type="entry name" value="crotonase-like"/>
    <property type="match status" value="1"/>
</dbReference>
<dbReference type="PANTHER" id="PTHR11941">
    <property type="entry name" value="ENOYL-COA HYDRATASE-RELATED"/>
    <property type="match status" value="1"/>
</dbReference>
<dbReference type="AlphaFoldDB" id="A0A3B3WHF5"/>
<dbReference type="InterPro" id="IPR018376">
    <property type="entry name" value="Enoyl-CoA_hyd/isom_CS"/>
</dbReference>
<dbReference type="GO" id="GO:0016829">
    <property type="term" value="F:lyase activity"/>
    <property type="evidence" value="ECO:0007669"/>
    <property type="project" value="UniProtKB-KW"/>
</dbReference>
<evidence type="ECO:0000313" key="4">
    <source>
        <dbReference type="Ensembl" id="ENSPMEP00000002271.1"/>
    </source>
</evidence>
<comment type="similarity">
    <text evidence="1 3">Belongs to the enoyl-CoA hydratase/isomerase family.</text>
</comment>
<dbReference type="Gene3D" id="3.90.226.10">
    <property type="entry name" value="2-enoyl-CoA Hydratase, Chain A, domain 1"/>
    <property type="match status" value="1"/>
</dbReference>
<dbReference type="Pfam" id="PF00378">
    <property type="entry name" value="ECH_1"/>
    <property type="match status" value="1"/>
</dbReference>
<dbReference type="InterPro" id="IPR001753">
    <property type="entry name" value="Enoyl-CoA_hydra/iso"/>
</dbReference>
<proteinExistence type="inferred from homology"/>
<accession>A0A3B3WHF5</accession>
<dbReference type="PROSITE" id="PS00166">
    <property type="entry name" value="ENOYL_COA_HYDRATASE"/>
    <property type="match status" value="1"/>
</dbReference>
<evidence type="ECO:0000256" key="2">
    <source>
        <dbReference type="ARBA" id="ARBA00023239"/>
    </source>
</evidence>
<name>A0A3B3WHF5_9TELE</name>
<evidence type="ECO:0008006" key="6">
    <source>
        <dbReference type="Google" id="ProtNLM"/>
    </source>
</evidence>
<evidence type="ECO:0000256" key="3">
    <source>
        <dbReference type="RuleBase" id="RU003707"/>
    </source>
</evidence>
<keyword evidence="2" id="KW-0456">Lyase</keyword>
<dbReference type="FunFam" id="3.90.226.10:FF:000022">
    <property type="entry name" value="methylglutaconyl-CoA hydratase, mitochondrial isoform X1"/>
    <property type="match status" value="1"/>
</dbReference>
<dbReference type="PANTHER" id="PTHR11941:SF44">
    <property type="entry name" value="ENOYL-COA HYDRATASE DOMAIN-CONTAINING PROTEIN 2, MITOCHONDRIAL"/>
    <property type="match status" value="1"/>
</dbReference>
<dbReference type="Proteomes" id="UP000261480">
    <property type="component" value="Unplaced"/>
</dbReference>
<dbReference type="Gene3D" id="1.10.12.10">
    <property type="entry name" value="Lyase 2-enoyl-coa Hydratase, Chain A, domain 2"/>
    <property type="match status" value="1"/>
</dbReference>
<dbReference type="GO" id="GO:0005739">
    <property type="term" value="C:mitochondrion"/>
    <property type="evidence" value="ECO:0007669"/>
    <property type="project" value="TreeGrafter"/>
</dbReference>